<dbReference type="eggNOG" id="COG3711">
    <property type="taxonomic scope" value="Bacteria"/>
</dbReference>
<keyword evidence="2" id="KW-0805">Transcription regulation</keyword>
<gene>
    <name evidence="7" type="ORF">SAMN04487834_100328</name>
</gene>
<dbReference type="Proteomes" id="UP000183028">
    <property type="component" value="Unassembled WGS sequence"/>
</dbReference>
<sequence>MNERQRNIVEILQDNGSWVTGSDLSRMLNVSDRTIRSDISKINEMSDNTLILSNKRYGYEINSDVLLLNKVDESQIESYTPENRCVWIAKQMLLTKSISLIELESKMYVSESSIDNDLKKIRNKLESFETLKLVKSDHSISLAGDEYEKRILYKILLDQEIKGNFMNLTALGKLWDDFDILEVSRIFDRVCHMFDYHLREDTYVMTLLHAGIAIERIRDSAFISNVKPISSDMDLEYNVSKHFFKNVSANLKIPYVEDEVIWFSYLLRGKSYDCIKSNENINVQEIVNEIINHINNIYDIDFTGDNELVSGLTSHVLSLISRVNTCTKVSNLYLKEVKKKYPLVFDMAVNATEIIAERINKSVDENEIALIALHLGAAYERKITNDKYRVITIIPHNVVLANACLEKIKKHFDDRIDIVDNFKLVDEVKINLLSPDLIISTIPINTKLKAPIVEIKLFFDYEDESMIMRTLDTLERQKNQKEFIALLKRVIRKDYCYFGYDFQTKEECIAYLCNELVKKGIAPEGYEQDVLKRENISSTSFVQGFAVPHSLTVKTTKQYISLMTLKHPIQWGQFEVGLVILMGINNDDSELIRIFFEWLTHIVTNPEMISKLFSTKSYDELMKNIKEDI</sequence>
<dbReference type="OrthoDB" id="3239954at2"/>
<proteinExistence type="predicted"/>
<evidence type="ECO:0000256" key="1">
    <source>
        <dbReference type="ARBA" id="ARBA00022737"/>
    </source>
</evidence>
<dbReference type="CDD" id="cd00211">
    <property type="entry name" value="PTS_IIA_fru"/>
    <property type="match status" value="1"/>
</dbReference>
<dbReference type="InterPro" id="IPR013196">
    <property type="entry name" value="HTH_11"/>
</dbReference>
<dbReference type="InterPro" id="IPR036634">
    <property type="entry name" value="PRD_sf"/>
</dbReference>
<evidence type="ECO:0000256" key="2">
    <source>
        <dbReference type="ARBA" id="ARBA00023015"/>
    </source>
</evidence>
<evidence type="ECO:0000256" key="4">
    <source>
        <dbReference type="ARBA" id="ARBA00023163"/>
    </source>
</evidence>
<dbReference type="SUPFAM" id="SSF63520">
    <property type="entry name" value="PTS-regulatory domain, PRD"/>
    <property type="match status" value="2"/>
</dbReference>
<dbReference type="PROSITE" id="PS51094">
    <property type="entry name" value="PTS_EIIA_TYPE_2"/>
    <property type="match status" value="1"/>
</dbReference>
<name>A0A1H6QCV4_9FIRM</name>
<dbReference type="PANTHER" id="PTHR30185">
    <property type="entry name" value="CRYPTIC BETA-GLUCOSIDE BGL OPERON ANTITERMINATOR"/>
    <property type="match status" value="1"/>
</dbReference>
<dbReference type="Pfam" id="PF08279">
    <property type="entry name" value="HTH_11"/>
    <property type="match status" value="1"/>
</dbReference>
<feature type="domain" description="PRD" evidence="6">
    <location>
        <begin position="278"/>
        <end position="385"/>
    </location>
</feature>
<keyword evidence="3" id="KW-0010">Activator</keyword>
<keyword evidence="8" id="KW-1185">Reference proteome</keyword>
<dbReference type="Pfam" id="PF05043">
    <property type="entry name" value="Mga"/>
    <property type="match status" value="1"/>
</dbReference>
<dbReference type="RefSeq" id="WP_083381563.1">
    <property type="nucleotide sequence ID" value="NZ_CADAIQ010000067.1"/>
</dbReference>
<dbReference type="Pfam" id="PF00874">
    <property type="entry name" value="PRD"/>
    <property type="match status" value="1"/>
</dbReference>
<dbReference type="PANTHER" id="PTHR30185:SF12">
    <property type="entry name" value="TRANSCRIPTIONAL REGULATOR MANR"/>
    <property type="match status" value="1"/>
</dbReference>
<dbReference type="eggNOG" id="COG1762">
    <property type="taxonomic scope" value="Bacteria"/>
</dbReference>
<reference evidence="8" key="1">
    <citation type="submission" date="2016-10" db="EMBL/GenBank/DDBJ databases">
        <authorList>
            <person name="Varghese N."/>
        </authorList>
    </citation>
    <scope>NUCLEOTIDE SEQUENCE [LARGE SCALE GENOMIC DNA]</scope>
    <source>
        <strain evidence="8">DSM 20406</strain>
    </source>
</reference>
<accession>A0A1H6QCV4</accession>
<keyword evidence="1" id="KW-0677">Repeat</keyword>
<dbReference type="Gene3D" id="1.10.1790.10">
    <property type="entry name" value="PRD domain"/>
    <property type="match status" value="1"/>
</dbReference>
<dbReference type="STRING" id="322505.SAMN04487836_1164"/>
<dbReference type="Gene3D" id="1.10.10.10">
    <property type="entry name" value="Winged helix-like DNA-binding domain superfamily/Winged helix DNA-binding domain"/>
    <property type="match status" value="2"/>
</dbReference>
<dbReference type="SUPFAM" id="SSF46785">
    <property type="entry name" value="Winged helix' DNA-binding domain"/>
    <property type="match status" value="1"/>
</dbReference>
<evidence type="ECO:0000313" key="8">
    <source>
        <dbReference type="Proteomes" id="UP000183028"/>
    </source>
</evidence>
<evidence type="ECO:0000259" key="5">
    <source>
        <dbReference type="PROSITE" id="PS51094"/>
    </source>
</evidence>
<dbReference type="InterPro" id="IPR050661">
    <property type="entry name" value="BglG_antiterminators"/>
</dbReference>
<dbReference type="GO" id="GO:0006355">
    <property type="term" value="P:regulation of DNA-templated transcription"/>
    <property type="evidence" value="ECO:0007669"/>
    <property type="project" value="InterPro"/>
</dbReference>
<keyword evidence="4" id="KW-0804">Transcription</keyword>
<dbReference type="InterPro" id="IPR036388">
    <property type="entry name" value="WH-like_DNA-bd_sf"/>
</dbReference>
<feature type="domain" description="PTS EIIA type-2" evidence="5">
    <location>
        <begin position="489"/>
        <end position="628"/>
    </location>
</feature>
<dbReference type="InterPro" id="IPR016152">
    <property type="entry name" value="PTrfase/Anion_transptr"/>
</dbReference>
<dbReference type="InterPro" id="IPR011608">
    <property type="entry name" value="PRD"/>
</dbReference>
<dbReference type="EMBL" id="FNYK01000003">
    <property type="protein sequence ID" value="SEI41538.1"/>
    <property type="molecule type" value="Genomic_DNA"/>
</dbReference>
<dbReference type="InterPro" id="IPR007737">
    <property type="entry name" value="Mga_HTH"/>
</dbReference>
<evidence type="ECO:0000256" key="3">
    <source>
        <dbReference type="ARBA" id="ARBA00023159"/>
    </source>
</evidence>
<dbReference type="PROSITE" id="PS51372">
    <property type="entry name" value="PRD_2"/>
    <property type="match status" value="1"/>
</dbReference>
<protein>
    <submittedName>
        <fullName evidence="7">Transcriptional antiterminator, BglG family</fullName>
    </submittedName>
</protein>
<dbReference type="AlphaFoldDB" id="A0A1H6QCV4"/>
<dbReference type="Pfam" id="PF00359">
    <property type="entry name" value="PTS_EIIA_2"/>
    <property type="match status" value="1"/>
</dbReference>
<dbReference type="InterPro" id="IPR002178">
    <property type="entry name" value="PTS_EIIA_type-2_dom"/>
</dbReference>
<dbReference type="InterPro" id="IPR036390">
    <property type="entry name" value="WH_DNA-bd_sf"/>
</dbReference>
<dbReference type="Gene3D" id="3.40.930.10">
    <property type="entry name" value="Mannitol-specific EII, Chain A"/>
    <property type="match status" value="1"/>
</dbReference>
<evidence type="ECO:0000313" key="7">
    <source>
        <dbReference type="EMBL" id="SEI41538.1"/>
    </source>
</evidence>
<evidence type="ECO:0000259" key="6">
    <source>
        <dbReference type="PROSITE" id="PS51372"/>
    </source>
</evidence>
<organism evidence="7 8">
    <name type="scientific">Sharpea azabuensis</name>
    <dbReference type="NCBI Taxonomy" id="322505"/>
    <lineage>
        <taxon>Bacteria</taxon>
        <taxon>Bacillati</taxon>
        <taxon>Bacillota</taxon>
        <taxon>Erysipelotrichia</taxon>
        <taxon>Erysipelotrichales</taxon>
        <taxon>Coprobacillaceae</taxon>
        <taxon>Sharpea</taxon>
    </lineage>
</organism>
<dbReference type="SUPFAM" id="SSF55804">
    <property type="entry name" value="Phoshotransferase/anion transport protein"/>
    <property type="match status" value="1"/>
</dbReference>